<dbReference type="EMBL" id="LAZR01003408">
    <property type="protein sequence ID" value="KKN18622.1"/>
    <property type="molecule type" value="Genomic_DNA"/>
</dbReference>
<gene>
    <name evidence="1" type="ORF">LCGC14_0953770</name>
</gene>
<comment type="caution">
    <text evidence="1">The sequence shown here is derived from an EMBL/GenBank/DDBJ whole genome shotgun (WGS) entry which is preliminary data.</text>
</comment>
<reference evidence="1" key="1">
    <citation type="journal article" date="2015" name="Nature">
        <title>Complex archaea that bridge the gap between prokaryotes and eukaryotes.</title>
        <authorList>
            <person name="Spang A."/>
            <person name="Saw J.H."/>
            <person name="Jorgensen S.L."/>
            <person name="Zaremba-Niedzwiedzka K."/>
            <person name="Martijn J."/>
            <person name="Lind A.E."/>
            <person name="van Eijk R."/>
            <person name="Schleper C."/>
            <person name="Guy L."/>
            <person name="Ettema T.J."/>
        </authorList>
    </citation>
    <scope>NUCLEOTIDE SEQUENCE</scope>
</reference>
<evidence type="ECO:0000313" key="1">
    <source>
        <dbReference type="EMBL" id="KKN18622.1"/>
    </source>
</evidence>
<sequence>MKLKTLKDLNCISDLGKWMLRKEAIKQVKQIIEECSMYVDCEICKQKVSWINYFFNITEEELK</sequence>
<protein>
    <submittedName>
        <fullName evidence="1">Uncharacterized protein</fullName>
    </submittedName>
</protein>
<dbReference type="AlphaFoldDB" id="A0A0F9P2I4"/>
<proteinExistence type="predicted"/>
<name>A0A0F9P2I4_9ZZZZ</name>
<organism evidence="1">
    <name type="scientific">marine sediment metagenome</name>
    <dbReference type="NCBI Taxonomy" id="412755"/>
    <lineage>
        <taxon>unclassified sequences</taxon>
        <taxon>metagenomes</taxon>
        <taxon>ecological metagenomes</taxon>
    </lineage>
</organism>
<accession>A0A0F9P2I4</accession>